<name>A0A3N4IPS9_ASCIM</name>
<gene>
    <name evidence="3" type="ORF">BJ508DRAFT_371635</name>
</gene>
<proteinExistence type="predicted"/>
<evidence type="ECO:0000313" key="3">
    <source>
        <dbReference type="EMBL" id="RPA88192.1"/>
    </source>
</evidence>
<feature type="domain" description="C2H2-type" evidence="2">
    <location>
        <begin position="141"/>
        <end position="169"/>
    </location>
</feature>
<dbReference type="PROSITE" id="PS50157">
    <property type="entry name" value="ZINC_FINGER_C2H2_2"/>
    <property type="match status" value="1"/>
</dbReference>
<organism evidence="3 4">
    <name type="scientific">Ascobolus immersus RN42</name>
    <dbReference type="NCBI Taxonomy" id="1160509"/>
    <lineage>
        <taxon>Eukaryota</taxon>
        <taxon>Fungi</taxon>
        <taxon>Dikarya</taxon>
        <taxon>Ascomycota</taxon>
        <taxon>Pezizomycotina</taxon>
        <taxon>Pezizomycetes</taxon>
        <taxon>Pezizales</taxon>
        <taxon>Ascobolaceae</taxon>
        <taxon>Ascobolus</taxon>
    </lineage>
</organism>
<dbReference type="InterPro" id="IPR013087">
    <property type="entry name" value="Znf_C2H2_type"/>
</dbReference>
<reference evidence="3 4" key="1">
    <citation type="journal article" date="2018" name="Nat. Ecol. Evol.">
        <title>Pezizomycetes genomes reveal the molecular basis of ectomycorrhizal truffle lifestyle.</title>
        <authorList>
            <person name="Murat C."/>
            <person name="Payen T."/>
            <person name="Noel B."/>
            <person name="Kuo A."/>
            <person name="Morin E."/>
            <person name="Chen J."/>
            <person name="Kohler A."/>
            <person name="Krizsan K."/>
            <person name="Balestrini R."/>
            <person name="Da Silva C."/>
            <person name="Montanini B."/>
            <person name="Hainaut M."/>
            <person name="Levati E."/>
            <person name="Barry K.W."/>
            <person name="Belfiori B."/>
            <person name="Cichocki N."/>
            <person name="Clum A."/>
            <person name="Dockter R.B."/>
            <person name="Fauchery L."/>
            <person name="Guy J."/>
            <person name="Iotti M."/>
            <person name="Le Tacon F."/>
            <person name="Lindquist E.A."/>
            <person name="Lipzen A."/>
            <person name="Malagnac F."/>
            <person name="Mello A."/>
            <person name="Molinier V."/>
            <person name="Miyauchi S."/>
            <person name="Poulain J."/>
            <person name="Riccioni C."/>
            <person name="Rubini A."/>
            <person name="Sitrit Y."/>
            <person name="Splivallo R."/>
            <person name="Traeger S."/>
            <person name="Wang M."/>
            <person name="Zifcakova L."/>
            <person name="Wipf D."/>
            <person name="Zambonelli A."/>
            <person name="Paolocci F."/>
            <person name="Nowrousian M."/>
            <person name="Ottonello S."/>
            <person name="Baldrian P."/>
            <person name="Spatafora J.W."/>
            <person name="Henrissat B."/>
            <person name="Nagy L.G."/>
            <person name="Aury J.M."/>
            <person name="Wincker P."/>
            <person name="Grigoriev I.V."/>
            <person name="Bonfante P."/>
            <person name="Martin F.M."/>
        </authorList>
    </citation>
    <scope>NUCLEOTIDE SEQUENCE [LARGE SCALE GENOMIC DNA]</scope>
    <source>
        <strain evidence="3 4">RN42</strain>
    </source>
</reference>
<keyword evidence="1" id="KW-0479">Metal-binding</keyword>
<dbReference type="AlphaFoldDB" id="A0A3N4IPS9"/>
<keyword evidence="4" id="KW-1185">Reference proteome</keyword>
<evidence type="ECO:0000259" key="2">
    <source>
        <dbReference type="PROSITE" id="PS50157"/>
    </source>
</evidence>
<evidence type="ECO:0000313" key="4">
    <source>
        <dbReference type="Proteomes" id="UP000275078"/>
    </source>
</evidence>
<keyword evidence="1" id="KW-0863">Zinc-finger</keyword>
<dbReference type="SMART" id="SM00355">
    <property type="entry name" value="ZnF_C2H2"/>
    <property type="match status" value="2"/>
</dbReference>
<keyword evidence="1" id="KW-0862">Zinc</keyword>
<dbReference type="GO" id="GO:0008270">
    <property type="term" value="F:zinc ion binding"/>
    <property type="evidence" value="ECO:0007669"/>
    <property type="project" value="UniProtKB-KW"/>
</dbReference>
<dbReference type="Proteomes" id="UP000275078">
    <property type="component" value="Unassembled WGS sequence"/>
</dbReference>
<accession>A0A3N4IPS9</accession>
<dbReference type="EMBL" id="ML119645">
    <property type="protein sequence ID" value="RPA88192.1"/>
    <property type="molecule type" value="Genomic_DNA"/>
</dbReference>
<sequence length="319" mass="34582">MDPWQMYGLYGPPLYLPEDPMLPLPPLASITPAVSVLYGTAPPAEERDTGNSGEQVDGAQPVTAVVGENLFGDELLEANAPLNEYHENLGHGLLPNSVDGPEQAALAVNLNTIEAPPQHLPPQPMMEQAQIPAAPNPQAVIACKKCGSSFGTRRERKVHERNVHQGSVSTRGIPLAQRSSDALFHCCIQDCQYTSNNANSMNSHLHPSRRDSDATSISLPELLSAHHTVYWRWFQMIANAQDGRTTIAGIKTFATACRADNGAESHKFVIVESSEPSGPGQRKFCLVVYKASLGLENSMETDSFIIADTREVDTADENS</sequence>
<protein>
    <recommendedName>
        <fullName evidence="2">C2H2-type domain-containing protein</fullName>
    </recommendedName>
</protein>
<evidence type="ECO:0000256" key="1">
    <source>
        <dbReference type="PROSITE-ProRule" id="PRU00042"/>
    </source>
</evidence>
<dbReference type="PROSITE" id="PS00028">
    <property type="entry name" value="ZINC_FINGER_C2H2_1"/>
    <property type="match status" value="1"/>
</dbReference>